<protein>
    <submittedName>
        <fullName evidence="1">Uncharacterized protein</fullName>
    </submittedName>
</protein>
<accession>A0A3G2HSJ5</accession>
<evidence type="ECO:0000313" key="1">
    <source>
        <dbReference type="EMBL" id="AYN20103.1"/>
    </source>
</evidence>
<dbReference type="Proteomes" id="UP000268070">
    <property type="component" value="Chromosome"/>
</dbReference>
<dbReference type="AlphaFoldDB" id="A0A3G2HSJ5"/>
<gene>
    <name evidence="1" type="ORF">D3M96_05905</name>
</gene>
<reference evidence="1 2" key="1">
    <citation type="submission" date="2018-09" db="EMBL/GenBank/DDBJ databases">
        <title>Complete genome sequence of the hydrocarbonoclastic bacterium Alcaligenes aquatilis QD168, isolated from a crude-oil polluted marine sediment of Central Chile.</title>
        <authorList>
            <person name="Duran R.E."/>
            <person name="Barra B."/>
            <person name="Salva-Serra F."/>
            <person name="Mendez V."/>
            <person name="Moore E.R.B."/>
            <person name="Seeger M."/>
        </authorList>
    </citation>
    <scope>NUCLEOTIDE SEQUENCE [LARGE SCALE GENOMIC DNA]</scope>
    <source>
        <strain evidence="1 2">QD168</strain>
    </source>
</reference>
<dbReference type="OrthoDB" id="9156597at2"/>
<evidence type="ECO:0000313" key="2">
    <source>
        <dbReference type="Proteomes" id="UP000268070"/>
    </source>
</evidence>
<dbReference type="EMBL" id="CP032153">
    <property type="protein sequence ID" value="AYN20103.1"/>
    <property type="molecule type" value="Genomic_DNA"/>
</dbReference>
<proteinExistence type="predicted"/>
<sequence length="162" mass="17759">MTQPDFELFVQVDGDGFVALVCPNAYSGYVGDDWTLAQITGRFLEQMNAQTLFVAHPGADLACEPLRISNRLSPIAANREASNILLVGNDGLWLTDYTQLTMAAQFHDARPIADHHTHVPVSTGNYRVTLRQLAAPPLTELIITETDSLHRQGGFSAIPWLG</sequence>
<organism evidence="1 2">
    <name type="scientific">Alcaligenes aquatilis</name>
    <dbReference type="NCBI Taxonomy" id="323284"/>
    <lineage>
        <taxon>Bacteria</taxon>
        <taxon>Pseudomonadati</taxon>
        <taxon>Pseudomonadota</taxon>
        <taxon>Betaproteobacteria</taxon>
        <taxon>Burkholderiales</taxon>
        <taxon>Alcaligenaceae</taxon>
        <taxon>Alcaligenes</taxon>
    </lineage>
</organism>
<dbReference type="KEGG" id="aaqu:D3M96_05905"/>
<name>A0A3G2HSJ5_9BURK</name>
<dbReference type="RefSeq" id="WP_121738352.1">
    <property type="nucleotide sequence ID" value="NZ_CP032153.1"/>
</dbReference>